<reference evidence="2" key="2">
    <citation type="submission" date="2017-06" db="EMBL/GenBank/DDBJ databases">
        <title>WGS assembly of Brachypodium distachyon.</title>
        <authorList>
            <consortium name="The International Brachypodium Initiative"/>
            <person name="Lucas S."/>
            <person name="Harmon-Smith M."/>
            <person name="Lail K."/>
            <person name="Tice H."/>
            <person name="Grimwood J."/>
            <person name="Bruce D."/>
            <person name="Barry K."/>
            <person name="Shu S."/>
            <person name="Lindquist E."/>
            <person name="Wang M."/>
            <person name="Pitluck S."/>
            <person name="Vogel J.P."/>
            <person name="Garvin D.F."/>
            <person name="Mockler T.C."/>
            <person name="Schmutz J."/>
            <person name="Rokhsar D."/>
            <person name="Bevan M.W."/>
        </authorList>
    </citation>
    <scope>NUCLEOTIDE SEQUENCE</scope>
    <source>
        <strain evidence="2">Bd21</strain>
    </source>
</reference>
<feature type="region of interest" description="Disordered" evidence="1">
    <location>
        <begin position="1"/>
        <end position="54"/>
    </location>
</feature>
<dbReference type="OrthoDB" id="695245at2759"/>
<dbReference type="Proteomes" id="UP000008810">
    <property type="component" value="Chromosome 2"/>
</dbReference>
<dbReference type="EMBL" id="CM000881">
    <property type="protein sequence ID" value="KQK04133.1"/>
    <property type="molecule type" value="Genomic_DNA"/>
</dbReference>
<name>A0A0Q3G0K4_BRADI</name>
<accession>A0A0Q3G0K4</accession>
<dbReference type="InParanoid" id="A0A0Q3G0K4"/>
<proteinExistence type="predicted"/>
<keyword evidence="4" id="KW-1185">Reference proteome</keyword>
<reference evidence="2 3" key="1">
    <citation type="journal article" date="2010" name="Nature">
        <title>Genome sequencing and analysis of the model grass Brachypodium distachyon.</title>
        <authorList>
            <consortium name="International Brachypodium Initiative"/>
        </authorList>
    </citation>
    <scope>NUCLEOTIDE SEQUENCE [LARGE SCALE GENOMIC DNA]</scope>
    <source>
        <strain evidence="2 3">Bd21</strain>
    </source>
</reference>
<evidence type="ECO:0000256" key="1">
    <source>
        <dbReference type="SAM" id="MobiDB-lite"/>
    </source>
</evidence>
<gene>
    <name evidence="2" type="ORF">BRADI_2g11882v3</name>
</gene>
<dbReference type="PANTHER" id="PTHR33170">
    <property type="entry name" value="DUF4283 DOMAIN-CONTAINING PROTEIN-RELATED"/>
    <property type="match status" value="1"/>
</dbReference>
<organism evidence="2">
    <name type="scientific">Brachypodium distachyon</name>
    <name type="common">Purple false brome</name>
    <name type="synonym">Trachynia distachya</name>
    <dbReference type="NCBI Taxonomy" id="15368"/>
    <lineage>
        <taxon>Eukaryota</taxon>
        <taxon>Viridiplantae</taxon>
        <taxon>Streptophyta</taxon>
        <taxon>Embryophyta</taxon>
        <taxon>Tracheophyta</taxon>
        <taxon>Spermatophyta</taxon>
        <taxon>Magnoliopsida</taxon>
        <taxon>Liliopsida</taxon>
        <taxon>Poales</taxon>
        <taxon>Poaceae</taxon>
        <taxon>BOP clade</taxon>
        <taxon>Pooideae</taxon>
        <taxon>Stipodae</taxon>
        <taxon>Brachypodieae</taxon>
        <taxon>Brachypodium</taxon>
    </lineage>
</organism>
<dbReference type="EnsemblPlants" id="KQK04133">
    <property type="protein sequence ID" value="KQK04133"/>
    <property type="gene ID" value="BRADI_2g11882v3"/>
</dbReference>
<dbReference type="Gramene" id="KQK04133">
    <property type="protein sequence ID" value="KQK04133"/>
    <property type="gene ID" value="BRADI_2g11882v3"/>
</dbReference>
<dbReference type="AlphaFoldDB" id="A0A0Q3G0K4"/>
<reference evidence="3" key="3">
    <citation type="submission" date="2018-08" db="UniProtKB">
        <authorList>
            <consortium name="EnsemblPlants"/>
        </authorList>
    </citation>
    <scope>IDENTIFICATION</scope>
    <source>
        <strain evidence="3">cv. Bd21</strain>
    </source>
</reference>
<sequence>MADQSARFNWGHHLDGFGASRQGRGAGRQDRGRARPNVWKRNSPELQSSSTYGGSAAAGRWEVAAATQGVRVGTQPDRWALAAMGDQDNRSAQGGRSETNRSNPEGIASCREIENEFTKFFASGWRCTARQIGPDKYVMRFPNAREVEKACYQDRFTMCGCAATLRLTHWTTSVGAKAELNIAWVRVSNIPTDKRTERNASFDASLVGVPLEIDTSTLHKPEYVRVLLGCRDIT</sequence>
<protein>
    <submittedName>
        <fullName evidence="2 3">Uncharacterized protein</fullName>
    </submittedName>
</protein>
<feature type="region of interest" description="Disordered" evidence="1">
    <location>
        <begin position="84"/>
        <end position="107"/>
    </location>
</feature>
<dbReference type="PANTHER" id="PTHR33170:SF22">
    <property type="entry name" value="OS10G0417100 PROTEIN"/>
    <property type="match status" value="1"/>
</dbReference>
<evidence type="ECO:0000313" key="3">
    <source>
        <dbReference type="EnsemblPlants" id="KQK04133"/>
    </source>
</evidence>
<evidence type="ECO:0000313" key="4">
    <source>
        <dbReference type="Proteomes" id="UP000008810"/>
    </source>
</evidence>
<feature type="compositionally biased region" description="Polar residues" evidence="1">
    <location>
        <begin position="90"/>
        <end position="103"/>
    </location>
</feature>
<evidence type="ECO:0000313" key="2">
    <source>
        <dbReference type="EMBL" id="KQK04133.1"/>
    </source>
</evidence>